<evidence type="ECO:0000259" key="7">
    <source>
        <dbReference type="Pfam" id="PF01182"/>
    </source>
</evidence>
<evidence type="ECO:0000256" key="6">
    <source>
        <dbReference type="SAM" id="MobiDB-lite"/>
    </source>
</evidence>
<evidence type="ECO:0000256" key="3">
    <source>
        <dbReference type="ARBA" id="ARBA00010662"/>
    </source>
</evidence>
<evidence type="ECO:0000256" key="5">
    <source>
        <dbReference type="ARBA" id="ARBA00022801"/>
    </source>
</evidence>
<keyword evidence="9" id="KW-1185">Reference proteome</keyword>
<feature type="region of interest" description="Disordered" evidence="6">
    <location>
        <begin position="389"/>
        <end position="437"/>
    </location>
</feature>
<dbReference type="SUPFAM" id="SSF100950">
    <property type="entry name" value="NagB/RpiA/CoA transferase-like"/>
    <property type="match status" value="1"/>
</dbReference>
<evidence type="ECO:0000313" key="8">
    <source>
        <dbReference type="EMBL" id="KAJ8373189.1"/>
    </source>
</evidence>
<dbReference type="PANTHER" id="PTHR11054">
    <property type="entry name" value="6-PHOSPHOGLUCONOLACTONASE"/>
    <property type="match status" value="1"/>
</dbReference>
<sequence length="711" mass="77243">MSTCATLHLQTQVASIVEVLAKAAITEISQVINEGTALLRLEIARGKSENDALKTKLVRIESELQAAWAGGKRGAGTRESGVEVCSVGVRLSDETPRAERSRCEEEPSLTMDRVFGKEWVSRWRGGELTAVKEEDSSLQPVCKEEATEPAEDRLNLFPVKAEWFAVDSYPQRGLTIGKQSGLGCDAEGPSTEGLEEQRSSPPAMEGIEERQTPPTPPEVTHRYFLRGVVRSAAADWLQWRVFFHGCELSTSPPTDPFLPKHMIYGKSENDALKTKLVRIESELQAAWAGGKRGAGTRESGVEVCSVGVRLRDETPRAERSRCEEEPSLTIDRVFGKEWVSRWRGGELTAVKEEDSPLQPVCKEEATEPAEDRLNLFPVKVESFAEDSYPQRGLTIGKQSGLGSDAGEGPSTEGLEEQRSSPPAMEGIEERQTPPTPPEQAYAVKLKTRPSTLLLQTDMSGRRVLVFPSAAELGPALARLVAARADRACRSDRGRFSVGVSGGSLVAMLSKELTALPDLDCSRWLVGFCDERVVPFGDPESTYGLYKDQLLSKINIPESGVLTIDPTLPVQECAEDYACKLRENFPGEEIPVFDLLLLGMGPDGHTCSLFPDHPLLEETQKTVAPISDSPKPPPQRVTLTLPVVNAARCVAFVSTGGSKATVLKRVLEGGEGPVLPAARVVPSQGELLWLLDEPAAASLSLKVEKLAPGAHI</sequence>
<evidence type="ECO:0000256" key="2">
    <source>
        <dbReference type="ARBA" id="ARBA00004961"/>
    </source>
</evidence>
<evidence type="ECO:0000256" key="4">
    <source>
        <dbReference type="ARBA" id="ARBA00013198"/>
    </source>
</evidence>
<dbReference type="AlphaFoldDB" id="A0AAD7W2U6"/>
<dbReference type="FunFam" id="3.40.50.1360:FF:000005">
    <property type="entry name" value="6-phosphogluconolactonase"/>
    <property type="match status" value="1"/>
</dbReference>
<dbReference type="GO" id="GO:0006098">
    <property type="term" value="P:pentose-phosphate shunt"/>
    <property type="evidence" value="ECO:0007669"/>
    <property type="project" value="InterPro"/>
</dbReference>
<feature type="region of interest" description="Disordered" evidence="6">
    <location>
        <begin position="180"/>
        <end position="219"/>
    </location>
</feature>
<dbReference type="EC" id="3.1.1.31" evidence="4"/>
<dbReference type="NCBIfam" id="TIGR01198">
    <property type="entry name" value="pgl"/>
    <property type="match status" value="1"/>
</dbReference>
<dbReference type="GO" id="GO:0005975">
    <property type="term" value="P:carbohydrate metabolic process"/>
    <property type="evidence" value="ECO:0007669"/>
    <property type="project" value="InterPro"/>
</dbReference>
<dbReference type="PANTHER" id="PTHR11054:SF0">
    <property type="entry name" value="6-PHOSPHOGLUCONOLACTONASE"/>
    <property type="match status" value="1"/>
</dbReference>
<comment type="similarity">
    <text evidence="3">Belongs to the glucosamine/galactosamine-6-phosphate isomerase family. 6-phosphogluconolactonase subfamily.</text>
</comment>
<comment type="caution">
    <text evidence="8">The sequence shown here is derived from an EMBL/GenBank/DDBJ whole genome shotgun (WGS) entry which is preliminary data.</text>
</comment>
<dbReference type="InterPro" id="IPR037171">
    <property type="entry name" value="NagB/RpiA_transferase-like"/>
</dbReference>
<keyword evidence="5" id="KW-0378">Hydrolase</keyword>
<dbReference type="Pfam" id="PF01182">
    <property type="entry name" value="Glucosamine_iso"/>
    <property type="match status" value="1"/>
</dbReference>
<dbReference type="Proteomes" id="UP001221898">
    <property type="component" value="Unassembled WGS sequence"/>
</dbReference>
<comment type="catalytic activity">
    <reaction evidence="1">
        <text>6-phospho-D-glucono-1,5-lactone + H2O = 6-phospho-D-gluconate + H(+)</text>
        <dbReference type="Rhea" id="RHEA:12556"/>
        <dbReference type="ChEBI" id="CHEBI:15377"/>
        <dbReference type="ChEBI" id="CHEBI:15378"/>
        <dbReference type="ChEBI" id="CHEBI:57955"/>
        <dbReference type="ChEBI" id="CHEBI:58759"/>
        <dbReference type="EC" id="3.1.1.31"/>
    </reaction>
</comment>
<accession>A0AAD7W2U6</accession>
<dbReference type="GO" id="GO:0017057">
    <property type="term" value="F:6-phosphogluconolactonase activity"/>
    <property type="evidence" value="ECO:0007669"/>
    <property type="project" value="UniProtKB-EC"/>
</dbReference>
<dbReference type="CDD" id="cd01400">
    <property type="entry name" value="6PGL"/>
    <property type="match status" value="1"/>
</dbReference>
<dbReference type="Gene3D" id="3.40.50.1360">
    <property type="match status" value="1"/>
</dbReference>
<proteinExistence type="inferred from homology"/>
<evidence type="ECO:0000256" key="1">
    <source>
        <dbReference type="ARBA" id="ARBA00000832"/>
    </source>
</evidence>
<name>A0AAD7W2U6_9TELE</name>
<reference evidence="8" key="1">
    <citation type="journal article" date="2023" name="Science">
        <title>Genome structures resolve the early diversification of teleost fishes.</title>
        <authorList>
            <person name="Parey E."/>
            <person name="Louis A."/>
            <person name="Montfort J."/>
            <person name="Bouchez O."/>
            <person name="Roques C."/>
            <person name="Iampietro C."/>
            <person name="Lluch J."/>
            <person name="Castinel A."/>
            <person name="Donnadieu C."/>
            <person name="Desvignes T."/>
            <person name="Floi Bucao C."/>
            <person name="Jouanno E."/>
            <person name="Wen M."/>
            <person name="Mejri S."/>
            <person name="Dirks R."/>
            <person name="Jansen H."/>
            <person name="Henkel C."/>
            <person name="Chen W.J."/>
            <person name="Zahm M."/>
            <person name="Cabau C."/>
            <person name="Klopp C."/>
            <person name="Thompson A.W."/>
            <person name="Robinson-Rechavi M."/>
            <person name="Braasch I."/>
            <person name="Lecointre G."/>
            <person name="Bobe J."/>
            <person name="Postlethwait J.H."/>
            <person name="Berthelot C."/>
            <person name="Roest Crollius H."/>
            <person name="Guiguen Y."/>
        </authorList>
    </citation>
    <scope>NUCLEOTIDE SEQUENCE</scope>
    <source>
        <strain evidence="8">NC1722</strain>
    </source>
</reference>
<organism evidence="8 9">
    <name type="scientific">Aldrovandia affinis</name>
    <dbReference type="NCBI Taxonomy" id="143900"/>
    <lineage>
        <taxon>Eukaryota</taxon>
        <taxon>Metazoa</taxon>
        <taxon>Chordata</taxon>
        <taxon>Craniata</taxon>
        <taxon>Vertebrata</taxon>
        <taxon>Euteleostomi</taxon>
        <taxon>Actinopterygii</taxon>
        <taxon>Neopterygii</taxon>
        <taxon>Teleostei</taxon>
        <taxon>Notacanthiformes</taxon>
        <taxon>Halosauridae</taxon>
        <taxon>Aldrovandia</taxon>
    </lineage>
</organism>
<evidence type="ECO:0000313" key="9">
    <source>
        <dbReference type="Proteomes" id="UP001221898"/>
    </source>
</evidence>
<dbReference type="EMBL" id="JAINUG010000370">
    <property type="protein sequence ID" value="KAJ8373189.1"/>
    <property type="molecule type" value="Genomic_DNA"/>
</dbReference>
<comment type="pathway">
    <text evidence="2">Carbohydrate degradation; pentose phosphate pathway; D-ribulose 5-phosphate from D-glucose 6-phosphate (oxidative stage): step 2/3.</text>
</comment>
<gene>
    <name evidence="8" type="ORF">AAFF_G00270220</name>
</gene>
<protein>
    <recommendedName>
        <fullName evidence="4">6-phosphogluconolactonase</fullName>
        <ecNumber evidence="4">3.1.1.31</ecNumber>
    </recommendedName>
</protein>
<dbReference type="InterPro" id="IPR039104">
    <property type="entry name" value="6PGL"/>
</dbReference>
<feature type="domain" description="Glucosamine/galactosamine-6-phosphate isomerase" evidence="7">
    <location>
        <begin position="468"/>
        <end position="688"/>
    </location>
</feature>
<dbReference type="InterPro" id="IPR006148">
    <property type="entry name" value="Glc/Gal-6P_isomerase"/>
</dbReference>
<dbReference type="InterPro" id="IPR005900">
    <property type="entry name" value="6-phosphogluconolactonase_DevB"/>
</dbReference>